<gene>
    <name evidence="1" type="ORF">EDD73_1154</name>
</gene>
<accession>A0A4R2RLJ3</accession>
<dbReference type="Proteomes" id="UP000294813">
    <property type="component" value="Unassembled WGS sequence"/>
</dbReference>
<dbReference type="EMBL" id="SLXT01000015">
    <property type="protein sequence ID" value="TCP63758.1"/>
    <property type="molecule type" value="Genomic_DNA"/>
</dbReference>
<comment type="caution">
    <text evidence="1">The sequence shown here is derived from an EMBL/GenBank/DDBJ whole genome shotgun (WGS) entry which is preliminary data.</text>
</comment>
<protein>
    <submittedName>
        <fullName evidence="1">Uncharacterized protein</fullName>
    </submittedName>
</protein>
<dbReference type="AlphaFoldDB" id="A0A4R2RLJ3"/>
<keyword evidence="2" id="KW-1185">Reference proteome</keyword>
<evidence type="ECO:0000313" key="1">
    <source>
        <dbReference type="EMBL" id="TCP63758.1"/>
    </source>
</evidence>
<sequence length="107" mass="12622">MYINLFYFPAVIRELFRPWHKICKQRGISIKINTWQLAQKMYQVHKYIQVVGLCRFHNAVHHGARGGPFRRVGEEPAFTANDKGADRIFSTIIRQFNAPIFQKCAQW</sequence>
<proteinExistence type="predicted"/>
<evidence type="ECO:0000313" key="2">
    <source>
        <dbReference type="Proteomes" id="UP000294813"/>
    </source>
</evidence>
<name>A0A4R2RLJ3_9FIRM</name>
<reference evidence="1 2" key="1">
    <citation type="submission" date="2019-03" db="EMBL/GenBank/DDBJ databases">
        <title>Genomic Encyclopedia of Type Strains, Phase IV (KMG-IV): sequencing the most valuable type-strain genomes for metagenomic binning, comparative biology and taxonomic classification.</title>
        <authorList>
            <person name="Goeker M."/>
        </authorList>
    </citation>
    <scope>NUCLEOTIDE SEQUENCE [LARGE SCALE GENOMIC DNA]</scope>
    <source>
        <strain evidence="1 2">DSM 11170</strain>
    </source>
</reference>
<organism evidence="1 2">
    <name type="scientific">Heliophilum fasciatum</name>
    <dbReference type="NCBI Taxonomy" id="35700"/>
    <lineage>
        <taxon>Bacteria</taxon>
        <taxon>Bacillati</taxon>
        <taxon>Bacillota</taxon>
        <taxon>Clostridia</taxon>
        <taxon>Eubacteriales</taxon>
        <taxon>Heliobacteriaceae</taxon>
        <taxon>Heliophilum</taxon>
    </lineage>
</organism>